<gene>
    <name evidence="1" type="ORF">GSOID_T00010754001</name>
</gene>
<dbReference type="InParanoid" id="E4XGY8"/>
<dbReference type="EMBL" id="FN653049">
    <property type="protein sequence ID" value="CBY09936.1"/>
    <property type="molecule type" value="Genomic_DNA"/>
</dbReference>
<reference evidence="1" key="1">
    <citation type="journal article" date="2010" name="Science">
        <title>Plasticity of animal genome architecture unmasked by rapid evolution of a pelagic tunicate.</title>
        <authorList>
            <person name="Denoeud F."/>
            <person name="Henriet S."/>
            <person name="Mungpakdee S."/>
            <person name="Aury J.M."/>
            <person name="Da Silva C."/>
            <person name="Brinkmann H."/>
            <person name="Mikhaleva J."/>
            <person name="Olsen L.C."/>
            <person name="Jubin C."/>
            <person name="Canestro C."/>
            <person name="Bouquet J.M."/>
            <person name="Danks G."/>
            <person name="Poulain J."/>
            <person name="Campsteijn C."/>
            <person name="Adamski M."/>
            <person name="Cross I."/>
            <person name="Yadetie F."/>
            <person name="Muffato M."/>
            <person name="Louis A."/>
            <person name="Butcher S."/>
            <person name="Tsagkogeorga G."/>
            <person name="Konrad A."/>
            <person name="Singh S."/>
            <person name="Jensen M.F."/>
            <person name="Cong E.H."/>
            <person name="Eikeseth-Otteraa H."/>
            <person name="Noel B."/>
            <person name="Anthouard V."/>
            <person name="Porcel B.M."/>
            <person name="Kachouri-Lafond R."/>
            <person name="Nishino A."/>
            <person name="Ugolini M."/>
            <person name="Chourrout P."/>
            <person name="Nishida H."/>
            <person name="Aasland R."/>
            <person name="Huzurbazar S."/>
            <person name="Westhof E."/>
            <person name="Delsuc F."/>
            <person name="Lehrach H."/>
            <person name="Reinhardt R."/>
            <person name="Weissenbach J."/>
            <person name="Roy S.W."/>
            <person name="Artiguenave F."/>
            <person name="Postlethwait J.H."/>
            <person name="Manak J.R."/>
            <person name="Thompson E.M."/>
            <person name="Jaillon O."/>
            <person name="Du Pasquier L."/>
            <person name="Boudinot P."/>
            <person name="Liberles D.A."/>
            <person name="Volff J.N."/>
            <person name="Philippe H."/>
            <person name="Lenhard B."/>
            <person name="Roest Crollius H."/>
            <person name="Wincker P."/>
            <person name="Chourrout D."/>
        </authorList>
    </citation>
    <scope>NUCLEOTIDE SEQUENCE [LARGE SCALE GENOMIC DNA]</scope>
</reference>
<evidence type="ECO:0000313" key="1">
    <source>
        <dbReference type="EMBL" id="CBY09936.1"/>
    </source>
</evidence>
<evidence type="ECO:0000313" key="2">
    <source>
        <dbReference type="Proteomes" id="UP000001307"/>
    </source>
</evidence>
<dbReference type="Proteomes" id="UP000001307">
    <property type="component" value="Unassembled WGS sequence"/>
</dbReference>
<sequence>MKKFFSREDAIKFLEGKGLPTKITLNNESIGSFILIIRYQLNNPLFKKSFEKNKKKEEKKLKKLQESLGINSDNESYYESSEPDDFCCYYVDSDEYGFGFGINDSGFSPF</sequence>
<organism evidence="1">
    <name type="scientific">Oikopleura dioica</name>
    <name type="common">Tunicate</name>
    <dbReference type="NCBI Taxonomy" id="34765"/>
    <lineage>
        <taxon>Eukaryota</taxon>
        <taxon>Metazoa</taxon>
        <taxon>Chordata</taxon>
        <taxon>Tunicata</taxon>
        <taxon>Appendicularia</taxon>
        <taxon>Copelata</taxon>
        <taxon>Oikopleuridae</taxon>
        <taxon>Oikopleura</taxon>
    </lineage>
</organism>
<protein>
    <submittedName>
        <fullName evidence="1">Uncharacterized protein</fullName>
    </submittedName>
</protein>
<dbReference type="AlphaFoldDB" id="E4XGY8"/>
<accession>E4XGY8</accession>
<proteinExistence type="predicted"/>
<keyword evidence="2" id="KW-1185">Reference proteome</keyword>
<name>E4XGY8_OIKDI</name>